<proteinExistence type="predicted"/>
<evidence type="ECO:0000313" key="1">
    <source>
        <dbReference type="EMBL" id="KAH9374855.1"/>
    </source>
</evidence>
<dbReference type="EMBL" id="JABSTR010000007">
    <property type="protein sequence ID" value="KAH9374855.1"/>
    <property type="molecule type" value="Genomic_DNA"/>
</dbReference>
<accession>A0A9J6GJN2</accession>
<dbReference type="Proteomes" id="UP000821853">
    <property type="component" value="Chromosome 5"/>
</dbReference>
<dbReference type="VEuPathDB" id="VectorBase:HLOH_052903"/>
<dbReference type="OMA" id="NEARKCC"/>
<dbReference type="OrthoDB" id="6782675at2759"/>
<sequence length="80" mass="9038">MRSQPNPSTALFRTNRIVSARRDADLNLIHSHKQGGFAVLPSTLFPEKAREAILNNLKAVPDVKLQKVKNEARKCCEELR</sequence>
<protein>
    <submittedName>
        <fullName evidence="1">Uncharacterized protein</fullName>
    </submittedName>
</protein>
<name>A0A9J6GJN2_HAELO</name>
<gene>
    <name evidence="1" type="ORF">HPB48_021344</name>
</gene>
<comment type="caution">
    <text evidence="1">The sequence shown here is derived from an EMBL/GenBank/DDBJ whole genome shotgun (WGS) entry which is preliminary data.</text>
</comment>
<organism evidence="1 2">
    <name type="scientific">Haemaphysalis longicornis</name>
    <name type="common">Bush tick</name>
    <dbReference type="NCBI Taxonomy" id="44386"/>
    <lineage>
        <taxon>Eukaryota</taxon>
        <taxon>Metazoa</taxon>
        <taxon>Ecdysozoa</taxon>
        <taxon>Arthropoda</taxon>
        <taxon>Chelicerata</taxon>
        <taxon>Arachnida</taxon>
        <taxon>Acari</taxon>
        <taxon>Parasitiformes</taxon>
        <taxon>Ixodida</taxon>
        <taxon>Ixodoidea</taxon>
        <taxon>Ixodidae</taxon>
        <taxon>Haemaphysalinae</taxon>
        <taxon>Haemaphysalis</taxon>
    </lineage>
</organism>
<dbReference type="AlphaFoldDB" id="A0A9J6GJN2"/>
<reference evidence="1 2" key="1">
    <citation type="journal article" date="2020" name="Cell">
        <title>Large-Scale Comparative Analyses of Tick Genomes Elucidate Their Genetic Diversity and Vector Capacities.</title>
        <authorList>
            <consortium name="Tick Genome and Microbiome Consortium (TIGMIC)"/>
            <person name="Jia N."/>
            <person name="Wang J."/>
            <person name="Shi W."/>
            <person name="Du L."/>
            <person name="Sun Y."/>
            <person name="Zhan W."/>
            <person name="Jiang J.F."/>
            <person name="Wang Q."/>
            <person name="Zhang B."/>
            <person name="Ji P."/>
            <person name="Bell-Sakyi L."/>
            <person name="Cui X.M."/>
            <person name="Yuan T.T."/>
            <person name="Jiang B.G."/>
            <person name="Yang W.F."/>
            <person name="Lam T.T."/>
            <person name="Chang Q.C."/>
            <person name="Ding S.J."/>
            <person name="Wang X.J."/>
            <person name="Zhu J.G."/>
            <person name="Ruan X.D."/>
            <person name="Zhao L."/>
            <person name="Wei J.T."/>
            <person name="Ye R.Z."/>
            <person name="Que T.C."/>
            <person name="Du C.H."/>
            <person name="Zhou Y.H."/>
            <person name="Cheng J.X."/>
            <person name="Dai P.F."/>
            <person name="Guo W.B."/>
            <person name="Han X.H."/>
            <person name="Huang E.J."/>
            <person name="Li L.F."/>
            <person name="Wei W."/>
            <person name="Gao Y.C."/>
            <person name="Liu J.Z."/>
            <person name="Shao H.Z."/>
            <person name="Wang X."/>
            <person name="Wang C.C."/>
            <person name="Yang T.C."/>
            <person name="Huo Q.B."/>
            <person name="Li W."/>
            <person name="Chen H.Y."/>
            <person name="Chen S.E."/>
            <person name="Zhou L.G."/>
            <person name="Ni X.B."/>
            <person name="Tian J.H."/>
            <person name="Sheng Y."/>
            <person name="Liu T."/>
            <person name="Pan Y.S."/>
            <person name="Xia L.Y."/>
            <person name="Li J."/>
            <person name="Zhao F."/>
            <person name="Cao W.C."/>
        </authorList>
    </citation>
    <scope>NUCLEOTIDE SEQUENCE [LARGE SCALE GENOMIC DNA]</scope>
    <source>
        <strain evidence="1">HaeL-2018</strain>
    </source>
</reference>
<evidence type="ECO:0000313" key="2">
    <source>
        <dbReference type="Proteomes" id="UP000821853"/>
    </source>
</evidence>
<keyword evidence="2" id="KW-1185">Reference proteome</keyword>